<feature type="region of interest" description="Disordered" evidence="1">
    <location>
        <begin position="1"/>
        <end position="52"/>
    </location>
</feature>
<dbReference type="GO" id="GO:0006950">
    <property type="term" value="P:response to stress"/>
    <property type="evidence" value="ECO:0007669"/>
    <property type="project" value="UniProtKB-ARBA"/>
</dbReference>
<reference evidence="4" key="1">
    <citation type="journal article" date="2020" name="mSystems">
        <title>Genome- and Community-Level Interaction Insights into Carbon Utilization and Element Cycling Functions of Hydrothermarchaeota in Hydrothermal Sediment.</title>
        <authorList>
            <person name="Zhou Z."/>
            <person name="Liu Y."/>
            <person name="Xu W."/>
            <person name="Pan J."/>
            <person name="Luo Z.H."/>
            <person name="Li M."/>
        </authorList>
    </citation>
    <scope>NUCLEOTIDE SEQUENCE [LARGE SCALE GENOMIC DNA]</scope>
    <source>
        <strain evidence="4">SpSt-210</strain>
    </source>
</reference>
<feature type="compositionally biased region" description="Basic and acidic residues" evidence="1">
    <location>
        <begin position="15"/>
        <end position="32"/>
    </location>
</feature>
<dbReference type="GO" id="GO:0008168">
    <property type="term" value="F:methyltransferase activity"/>
    <property type="evidence" value="ECO:0007669"/>
    <property type="project" value="InterPro"/>
</dbReference>
<dbReference type="PANTHER" id="PTHR30522:SF0">
    <property type="entry name" value="NUCLEOSIDE TRIPHOSPHATE PYROPHOSPHOHYDROLASE"/>
    <property type="match status" value="1"/>
</dbReference>
<dbReference type="InterPro" id="IPR004518">
    <property type="entry name" value="MazG-like_dom"/>
</dbReference>
<dbReference type="InterPro" id="IPR035996">
    <property type="entry name" value="4pyrrol_Methylase_sf"/>
</dbReference>
<dbReference type="InterPro" id="IPR011551">
    <property type="entry name" value="NTP_PyrPHydrolase_MazG"/>
</dbReference>
<gene>
    <name evidence="4" type="ORF">ENP34_09455</name>
</gene>
<dbReference type="InterPro" id="IPR000878">
    <property type="entry name" value="4pyrrol_Mease"/>
</dbReference>
<dbReference type="Gene3D" id="3.40.1010.10">
    <property type="entry name" value="Cobalt-precorrin-4 Transmethylase, Domain 1"/>
    <property type="match status" value="1"/>
</dbReference>
<dbReference type="CDD" id="cd11723">
    <property type="entry name" value="YabN_N_like"/>
    <property type="match status" value="1"/>
</dbReference>
<protein>
    <submittedName>
        <fullName evidence="4">MazG family protein</fullName>
    </submittedName>
</protein>
<dbReference type="CDD" id="cd11528">
    <property type="entry name" value="NTP-PPase_MazG_Nterm"/>
    <property type="match status" value="1"/>
</dbReference>
<comment type="caution">
    <text evidence="4">The sequence shown here is derived from an EMBL/GenBank/DDBJ whole genome shotgun (WGS) entry which is preliminary data.</text>
</comment>
<dbReference type="EMBL" id="DSIY01000219">
    <property type="protein sequence ID" value="HEG91646.1"/>
    <property type="molecule type" value="Genomic_DNA"/>
</dbReference>
<feature type="domain" description="NTP pyrophosphohydrolase MazG-like" evidence="3">
    <location>
        <begin position="318"/>
        <end position="391"/>
    </location>
</feature>
<name>A0A831X1P4_9BACT</name>
<dbReference type="SUPFAM" id="SSF101386">
    <property type="entry name" value="all-alpha NTP pyrophosphatases"/>
    <property type="match status" value="1"/>
</dbReference>
<dbReference type="GO" id="GO:0046047">
    <property type="term" value="P:TTP catabolic process"/>
    <property type="evidence" value="ECO:0007669"/>
    <property type="project" value="TreeGrafter"/>
</dbReference>
<dbReference type="InterPro" id="IPR014777">
    <property type="entry name" value="4pyrrole_Mease_sub1"/>
</dbReference>
<dbReference type="GO" id="GO:0046076">
    <property type="term" value="P:dTTP catabolic process"/>
    <property type="evidence" value="ECO:0007669"/>
    <property type="project" value="TreeGrafter"/>
</dbReference>
<evidence type="ECO:0000259" key="2">
    <source>
        <dbReference type="Pfam" id="PF00590"/>
    </source>
</evidence>
<organism evidence="4">
    <name type="scientific">Thermorudis peleae</name>
    <dbReference type="NCBI Taxonomy" id="1382356"/>
    <lineage>
        <taxon>Bacteria</taxon>
        <taxon>Pseudomonadati</taxon>
        <taxon>Thermomicrobiota</taxon>
        <taxon>Thermomicrobia</taxon>
        <taxon>Thermomicrobia incertae sedis</taxon>
        <taxon>Thermorudis</taxon>
    </lineage>
</organism>
<feature type="domain" description="Tetrapyrrole methylase" evidence="2">
    <location>
        <begin position="61"/>
        <end position="272"/>
    </location>
</feature>
<accession>A0A831X1P4</accession>
<dbReference type="InterPro" id="IPR048015">
    <property type="entry name" value="NTP-PPase_MazG-like_N"/>
</dbReference>
<dbReference type="InterPro" id="IPR035013">
    <property type="entry name" value="YabN_N"/>
</dbReference>
<dbReference type="SUPFAM" id="SSF53790">
    <property type="entry name" value="Tetrapyrrole methylase"/>
    <property type="match status" value="1"/>
</dbReference>
<dbReference type="PANTHER" id="PTHR30522">
    <property type="entry name" value="NUCLEOSIDE TRIPHOSPHATE PYROPHOSPHOHYDROLASE"/>
    <property type="match status" value="1"/>
</dbReference>
<dbReference type="Pfam" id="PF03819">
    <property type="entry name" value="MazG"/>
    <property type="match status" value="1"/>
</dbReference>
<sequence length="518" mass="57027">MLRRRRDPQAQAAGEAERRQSPHEESGQRRDSPGGLSRGAEPRGRRHTRTGTRIVSGVADITIVGLGPGRAELLTLEAREALRAGRVFLRTRRHPTVAELPEASASPSFDELYERAETFEEVYQGIVDSLLFEAARGPLVYAVPGHPLVGEASARLVLQRAPERGLRVRIVPGLSFVDVTLPLLGIDALGENLQIVDALELVACVERQPFSGGGWPLSPLRPALIGQVYSRLIAGDVKLALFRLYPEDWPVTLVQAAGTAEAATWEIPLYELDHREVDHLTAVYLPAVPVEDAQSVEALQRIVARLRAPGGCPWDREQTHRTLLRHLIEEAYEVADAIESGDPEALRDELGDYLLQALMHAQIAEEAGDFTLEEVARHEIAKLVRRHPHVFGNVTAETAGAVLANWERIKDAERHERGQADEHPLGRIPAAMPALARAQALIRRARRRGLEVIPAGELSAWRSAFGDRSMAEDRLPLALAALCALAQDAGLDAEQSLRRWTLDTEARLRRNEPTAIDG</sequence>
<dbReference type="GO" id="GO:0046081">
    <property type="term" value="P:dUTP catabolic process"/>
    <property type="evidence" value="ECO:0007669"/>
    <property type="project" value="TreeGrafter"/>
</dbReference>
<dbReference type="Pfam" id="PF00590">
    <property type="entry name" value="TP_methylase"/>
    <property type="match status" value="1"/>
</dbReference>
<dbReference type="GO" id="GO:0046052">
    <property type="term" value="P:UTP catabolic process"/>
    <property type="evidence" value="ECO:0007669"/>
    <property type="project" value="TreeGrafter"/>
</dbReference>
<evidence type="ECO:0000259" key="3">
    <source>
        <dbReference type="Pfam" id="PF03819"/>
    </source>
</evidence>
<dbReference type="GO" id="GO:0047429">
    <property type="term" value="F:nucleoside triphosphate diphosphatase activity"/>
    <property type="evidence" value="ECO:0007669"/>
    <property type="project" value="TreeGrafter"/>
</dbReference>
<dbReference type="FunFam" id="1.10.287.1080:FF:000001">
    <property type="entry name" value="Nucleoside triphosphate pyrophosphohydrolase"/>
    <property type="match status" value="1"/>
</dbReference>
<evidence type="ECO:0000256" key="1">
    <source>
        <dbReference type="SAM" id="MobiDB-lite"/>
    </source>
</evidence>
<evidence type="ECO:0000313" key="4">
    <source>
        <dbReference type="EMBL" id="HEG91646.1"/>
    </source>
</evidence>
<dbReference type="GO" id="GO:0046061">
    <property type="term" value="P:dATP catabolic process"/>
    <property type="evidence" value="ECO:0007669"/>
    <property type="project" value="TreeGrafter"/>
</dbReference>
<dbReference type="NCBIfam" id="TIGR00444">
    <property type="entry name" value="mazG"/>
    <property type="match status" value="1"/>
</dbReference>
<dbReference type="Gene3D" id="1.10.287.1080">
    <property type="entry name" value="MazG-like"/>
    <property type="match status" value="1"/>
</dbReference>
<dbReference type="AlphaFoldDB" id="A0A831X1P4"/>
<dbReference type="GO" id="GO:0006203">
    <property type="term" value="P:dGTP catabolic process"/>
    <property type="evidence" value="ECO:0007669"/>
    <property type="project" value="TreeGrafter"/>
</dbReference>
<proteinExistence type="predicted"/>